<keyword evidence="8" id="KW-1133">Transmembrane helix</keyword>
<organism evidence="12 13">
    <name type="scientific">Symbiodinium microadriaticum</name>
    <name type="common">Dinoflagellate</name>
    <name type="synonym">Zooxanthella microadriatica</name>
    <dbReference type="NCBI Taxonomy" id="2951"/>
    <lineage>
        <taxon>Eukaryota</taxon>
        <taxon>Sar</taxon>
        <taxon>Alveolata</taxon>
        <taxon>Dinophyceae</taxon>
        <taxon>Suessiales</taxon>
        <taxon>Symbiodiniaceae</taxon>
        <taxon>Symbiodinium</taxon>
    </lineage>
</organism>
<dbReference type="OrthoDB" id="7694678at2759"/>
<evidence type="ECO:0000256" key="3">
    <source>
        <dbReference type="ARBA" id="ARBA00022448"/>
    </source>
</evidence>
<keyword evidence="9" id="KW-0472">Membrane</keyword>
<dbReference type="GO" id="GO:0005789">
    <property type="term" value="C:endoplasmic reticulum membrane"/>
    <property type="evidence" value="ECO:0007669"/>
    <property type="project" value="UniProtKB-SubCell"/>
</dbReference>
<accession>A0A1Q9CCZ8</accession>
<gene>
    <name evidence="12" type="primary">ERD2</name>
    <name evidence="12" type="ORF">AK812_SmicGene38750</name>
</gene>
<feature type="region of interest" description="Disordered" evidence="11">
    <location>
        <begin position="215"/>
        <end position="248"/>
    </location>
</feature>
<evidence type="ECO:0000256" key="2">
    <source>
        <dbReference type="ARBA" id="ARBA00010120"/>
    </source>
</evidence>
<comment type="similarity">
    <text evidence="2">Belongs to the ERD2 family.</text>
</comment>
<evidence type="ECO:0000256" key="1">
    <source>
        <dbReference type="ARBA" id="ARBA00004477"/>
    </source>
</evidence>
<comment type="caution">
    <text evidence="12">The sequence shown here is derived from an EMBL/GenBank/DDBJ whole genome shotgun (WGS) entry which is preliminary data.</text>
</comment>
<keyword evidence="6" id="KW-0931">ER-Golgi transport</keyword>
<keyword evidence="4" id="KW-0812">Transmembrane</keyword>
<keyword evidence="10 12" id="KW-0675">Receptor</keyword>
<feature type="compositionally biased region" description="Basic and acidic residues" evidence="11">
    <location>
        <begin position="222"/>
        <end position="248"/>
    </location>
</feature>
<dbReference type="AlphaFoldDB" id="A0A1Q9CCZ8"/>
<proteinExistence type="inferred from homology"/>
<evidence type="ECO:0000256" key="4">
    <source>
        <dbReference type="ARBA" id="ARBA00022692"/>
    </source>
</evidence>
<protein>
    <submittedName>
        <fullName evidence="12">ER lumen protein-retaining receptor</fullName>
    </submittedName>
</protein>
<reference evidence="12 13" key="1">
    <citation type="submission" date="2016-02" db="EMBL/GenBank/DDBJ databases">
        <title>Genome analysis of coral dinoflagellate symbionts highlights evolutionary adaptations to a symbiotic lifestyle.</title>
        <authorList>
            <person name="Aranda M."/>
            <person name="Li Y."/>
            <person name="Liew Y.J."/>
            <person name="Baumgarten S."/>
            <person name="Simakov O."/>
            <person name="Wilson M."/>
            <person name="Piel J."/>
            <person name="Ashoor H."/>
            <person name="Bougouffa S."/>
            <person name="Bajic V.B."/>
            <person name="Ryu T."/>
            <person name="Ravasi T."/>
            <person name="Bayer T."/>
            <person name="Micklem G."/>
            <person name="Kim H."/>
            <person name="Bhak J."/>
            <person name="Lajeunesse T.C."/>
            <person name="Voolstra C.R."/>
        </authorList>
    </citation>
    <scope>NUCLEOTIDE SEQUENCE [LARGE SCALE GENOMIC DNA]</scope>
    <source>
        <strain evidence="12 13">CCMP2467</strain>
    </source>
</reference>
<evidence type="ECO:0000256" key="7">
    <source>
        <dbReference type="ARBA" id="ARBA00022927"/>
    </source>
</evidence>
<dbReference type="GO" id="GO:0016192">
    <property type="term" value="P:vesicle-mediated transport"/>
    <property type="evidence" value="ECO:0007669"/>
    <property type="project" value="UniProtKB-KW"/>
</dbReference>
<evidence type="ECO:0000313" key="12">
    <source>
        <dbReference type="EMBL" id="OLP80791.1"/>
    </source>
</evidence>
<evidence type="ECO:0000256" key="6">
    <source>
        <dbReference type="ARBA" id="ARBA00022892"/>
    </source>
</evidence>
<keyword evidence="5" id="KW-0256">Endoplasmic reticulum</keyword>
<evidence type="ECO:0000256" key="10">
    <source>
        <dbReference type="ARBA" id="ARBA00023170"/>
    </source>
</evidence>
<dbReference type="Proteomes" id="UP000186817">
    <property type="component" value="Unassembled WGS sequence"/>
</dbReference>
<evidence type="ECO:0000256" key="5">
    <source>
        <dbReference type="ARBA" id="ARBA00022824"/>
    </source>
</evidence>
<feature type="region of interest" description="Disordered" evidence="11">
    <location>
        <begin position="1"/>
        <end position="47"/>
    </location>
</feature>
<sequence length="248" mass="28471">MPAAGESTADDLLTISVDSATTEEDKKQKPSASSSNPRQKTKSEVGTKDSIANAISVNWYPIEDRRKASVKDGDAMFANFYEDKGGKRLIQIFHQEDNQRHEAIVMNLTAKLDELMQEVPQYIFCYRERVNKDVGTSLYVVMLGGYRVFYALNWIYKKINMPRYSDIQSWIGGLVEIMFFLDFLNYRFTGNSILRSFVLKVDTKINEISDQVESKVLGSTSRSERADTEGGEMRRRRKQDEDRPMEDV</sequence>
<name>A0A1Q9CCZ8_SYMMI</name>
<keyword evidence="3" id="KW-0813">Transport</keyword>
<dbReference type="EMBL" id="LSRX01001345">
    <property type="protein sequence ID" value="OLP80791.1"/>
    <property type="molecule type" value="Genomic_DNA"/>
</dbReference>
<evidence type="ECO:0000256" key="8">
    <source>
        <dbReference type="ARBA" id="ARBA00022989"/>
    </source>
</evidence>
<keyword evidence="7" id="KW-0653">Protein transport</keyword>
<keyword evidence="13" id="KW-1185">Reference proteome</keyword>
<dbReference type="GO" id="GO:0046923">
    <property type="term" value="F:ER retention sequence binding"/>
    <property type="evidence" value="ECO:0007669"/>
    <property type="project" value="InterPro"/>
</dbReference>
<evidence type="ECO:0000256" key="11">
    <source>
        <dbReference type="SAM" id="MobiDB-lite"/>
    </source>
</evidence>
<dbReference type="Pfam" id="PF00810">
    <property type="entry name" value="ER_lumen_recept"/>
    <property type="match status" value="1"/>
</dbReference>
<evidence type="ECO:0000256" key="9">
    <source>
        <dbReference type="ARBA" id="ARBA00023136"/>
    </source>
</evidence>
<comment type="subcellular location">
    <subcellularLocation>
        <location evidence="1">Endoplasmic reticulum membrane</location>
        <topology evidence="1">Multi-pass membrane protein</topology>
    </subcellularLocation>
</comment>
<dbReference type="InterPro" id="IPR000133">
    <property type="entry name" value="ER_ret_rcpt"/>
</dbReference>
<dbReference type="GO" id="GO:0015031">
    <property type="term" value="P:protein transport"/>
    <property type="evidence" value="ECO:0007669"/>
    <property type="project" value="UniProtKB-KW"/>
</dbReference>
<evidence type="ECO:0000313" key="13">
    <source>
        <dbReference type="Proteomes" id="UP000186817"/>
    </source>
</evidence>
<dbReference type="GO" id="GO:0006621">
    <property type="term" value="P:protein retention in ER lumen"/>
    <property type="evidence" value="ECO:0007669"/>
    <property type="project" value="InterPro"/>
</dbReference>